<proteinExistence type="predicted"/>
<dbReference type="Pfam" id="PF19949">
    <property type="entry name" value="DUF6411"/>
    <property type="match status" value="1"/>
</dbReference>
<dbReference type="InterPro" id="IPR045636">
    <property type="entry name" value="DUF6411"/>
</dbReference>
<feature type="region of interest" description="Disordered" evidence="1">
    <location>
        <begin position="56"/>
        <end position="80"/>
    </location>
</feature>
<sequence>MLIAGIVAFCLLLLVAAFVFPRLSRGPEDGAKGVLGLGGRGASKAPGRLGHWLAKPFRSSSKAVGKSGSKGREGRSKLPF</sequence>
<gene>
    <name evidence="2" type="ORF">UFOPK3564_00933</name>
</gene>
<name>A0A6J7GI06_9ZZZZ</name>
<accession>A0A6J7GI06</accession>
<protein>
    <submittedName>
        <fullName evidence="2">Unannotated protein</fullName>
    </submittedName>
</protein>
<feature type="compositionally biased region" description="Basic and acidic residues" evidence="1">
    <location>
        <begin position="70"/>
        <end position="80"/>
    </location>
</feature>
<organism evidence="2">
    <name type="scientific">freshwater metagenome</name>
    <dbReference type="NCBI Taxonomy" id="449393"/>
    <lineage>
        <taxon>unclassified sequences</taxon>
        <taxon>metagenomes</taxon>
        <taxon>ecological metagenomes</taxon>
    </lineage>
</organism>
<evidence type="ECO:0000313" key="2">
    <source>
        <dbReference type="EMBL" id="CAB4906684.1"/>
    </source>
</evidence>
<dbReference type="EMBL" id="CAFBMK010000037">
    <property type="protein sequence ID" value="CAB4906684.1"/>
    <property type="molecule type" value="Genomic_DNA"/>
</dbReference>
<dbReference type="AlphaFoldDB" id="A0A6J7GI06"/>
<evidence type="ECO:0000256" key="1">
    <source>
        <dbReference type="SAM" id="MobiDB-lite"/>
    </source>
</evidence>
<reference evidence="2" key="1">
    <citation type="submission" date="2020-05" db="EMBL/GenBank/DDBJ databases">
        <authorList>
            <person name="Chiriac C."/>
            <person name="Salcher M."/>
            <person name="Ghai R."/>
            <person name="Kavagutti S V."/>
        </authorList>
    </citation>
    <scope>NUCLEOTIDE SEQUENCE</scope>
</reference>